<gene>
    <name evidence="8" type="ORF">CBR_g29696</name>
</gene>
<feature type="compositionally biased region" description="Basic and acidic residues" evidence="6">
    <location>
        <begin position="364"/>
        <end position="380"/>
    </location>
</feature>
<dbReference type="Proteomes" id="UP000265515">
    <property type="component" value="Unassembled WGS sequence"/>
</dbReference>
<dbReference type="Pfam" id="PF01702">
    <property type="entry name" value="TGT"/>
    <property type="match status" value="1"/>
</dbReference>
<dbReference type="Gene3D" id="3.20.20.105">
    <property type="entry name" value="Queuine tRNA-ribosyltransferase-like"/>
    <property type="match status" value="1"/>
</dbReference>
<keyword evidence="3 5" id="KW-0479">Metal-binding</keyword>
<dbReference type="SUPFAM" id="SSF51713">
    <property type="entry name" value="tRNA-guanine transglycosylase"/>
    <property type="match status" value="1"/>
</dbReference>
<dbReference type="STRING" id="69332.A0A388LB61"/>
<accession>A0A388LB61</accession>
<dbReference type="Gramene" id="GBG79549">
    <property type="protein sequence ID" value="GBG79549"/>
    <property type="gene ID" value="CBR_g29696"/>
</dbReference>
<name>A0A388LB61_CHABU</name>
<comment type="subcellular location">
    <subcellularLocation>
        <location evidence="5">Cytoplasm</location>
    </subcellularLocation>
</comment>
<feature type="binding site" evidence="5">
    <location>
        <position position="413"/>
    </location>
    <ligand>
        <name>Zn(2+)</name>
        <dbReference type="ChEBI" id="CHEBI:29105"/>
    </ligand>
</feature>
<evidence type="ECO:0000256" key="2">
    <source>
        <dbReference type="ARBA" id="ARBA00022694"/>
    </source>
</evidence>
<evidence type="ECO:0000256" key="3">
    <source>
        <dbReference type="ARBA" id="ARBA00022723"/>
    </source>
</evidence>
<dbReference type="InterPro" id="IPR036511">
    <property type="entry name" value="TGT-like_sf"/>
</dbReference>
<dbReference type="EMBL" id="BFEA01000322">
    <property type="protein sequence ID" value="GBG79549.1"/>
    <property type="molecule type" value="Genomic_DNA"/>
</dbReference>
<evidence type="ECO:0000256" key="6">
    <source>
        <dbReference type="SAM" id="MobiDB-lite"/>
    </source>
</evidence>
<dbReference type="InterPro" id="IPR050852">
    <property type="entry name" value="Queuine_tRNA-ribosyltrfase"/>
</dbReference>
<dbReference type="GO" id="GO:0008479">
    <property type="term" value="F:tRNA-guanosine(34) queuine transglycosylase activity"/>
    <property type="evidence" value="ECO:0007669"/>
    <property type="project" value="UniProtKB-UniRule"/>
</dbReference>
<dbReference type="PANTHER" id="PTHR46064:SF1">
    <property type="entry name" value="QUEUINE TRNA-RIBOSYLTRANSFERASE ACCESSORY SUBUNIT 2"/>
    <property type="match status" value="1"/>
</dbReference>
<dbReference type="NCBIfam" id="TIGR00449">
    <property type="entry name" value="tgt_general"/>
    <property type="match status" value="2"/>
</dbReference>
<organism evidence="8 9">
    <name type="scientific">Chara braunii</name>
    <name type="common">Braun's stonewort</name>
    <dbReference type="NCBI Taxonomy" id="69332"/>
    <lineage>
        <taxon>Eukaryota</taxon>
        <taxon>Viridiplantae</taxon>
        <taxon>Streptophyta</taxon>
        <taxon>Charophyceae</taxon>
        <taxon>Charales</taxon>
        <taxon>Characeae</taxon>
        <taxon>Chara</taxon>
    </lineage>
</organism>
<dbReference type="InterPro" id="IPR028592">
    <property type="entry name" value="QTRTD1"/>
</dbReference>
<dbReference type="OrthoDB" id="27601at2759"/>
<dbReference type="AlphaFoldDB" id="A0A388LB61"/>
<dbReference type="HAMAP" id="MF_03043">
    <property type="entry name" value="QTRT2"/>
    <property type="match status" value="1"/>
</dbReference>
<keyword evidence="4 5" id="KW-0862">Zinc</keyword>
<sequence>MTVLQFAVQTTVGAARHGLLSLPQRGVEIATPAVVLYTRRGLPVHLTADLLRTLGPDARSLQVNPVHFLESPGPDIVQVAGSIHDLLSFHDYALFALTSDPLEFEAGGTTTKTSASFETPAGRRSVTISQYMEVINAMKPDVAASLTDEILATSSAKRTIKSVDRSLRWLDSCLDLRATGSLDLPIFGSIQGGGMIAERERSACETAKREVAGFHLGGFGRGETYEERSLLLQAAINHLPPEKPRHISGLGVPEDVLQGISAGVDLFDGSYAHRLTMGGFAMVFPPDEEEDDVAFRNGVHVALGSAVAAQNGQAKGNGVIGGMANGGGGGGRNESAQRYAAEVGEADADGATLVELKSHRGRERGRDGKKDKVGKGELPEEHGGVVSGAINLRSTAYRLDGRPILAGCECFSCRNHSRAYIHHLLNTSEMLAQVLLDIHNIHHYLRFFRATRRAISEMRFSEYCNWFLKRRLDCSNGRPASQKRFVMEECHSRQKYSEKASLLPLSVGTF</sequence>
<comment type="function">
    <text evidence="5">Non-catalytic subunit of the queuine tRNA-ribosyltransferase (TGT) that catalyzes the base-exchange of a guanine (G) residue with queuine (Q) at position 34 (anticodon wobble position) in tRNAs with GU(N) anticodons (tRNA-Asp, -Asn, -His and -Tyr), resulting in the hypermodified nucleoside queuosine (7-(((4,5-cis-dihydroxy-2-cyclopenten-1-yl)amino)methyl)-7-deazaguanosine).</text>
</comment>
<dbReference type="GO" id="GO:0005737">
    <property type="term" value="C:cytoplasm"/>
    <property type="evidence" value="ECO:0007669"/>
    <property type="project" value="UniProtKB-SubCell"/>
</dbReference>
<dbReference type="InterPro" id="IPR002616">
    <property type="entry name" value="tRNA_ribo_trans-like"/>
</dbReference>
<keyword evidence="2 5" id="KW-0819">tRNA processing</keyword>
<protein>
    <recommendedName>
        <fullName evidence="5">Queuine tRNA-ribosyltransferase accessory subunit 2</fullName>
    </recommendedName>
    <alternativeName>
        <fullName evidence="5">Queuine tRNA-ribosyltransferase domain-containing protein 1</fullName>
    </alternativeName>
</protein>
<feature type="region of interest" description="Disordered" evidence="6">
    <location>
        <begin position="359"/>
        <end position="380"/>
    </location>
</feature>
<feature type="binding site" evidence="5">
    <location>
        <position position="439"/>
    </location>
    <ligand>
        <name>Zn(2+)</name>
        <dbReference type="ChEBI" id="CHEBI:29105"/>
    </ligand>
</feature>
<comment type="cofactor">
    <cofactor evidence="5">
        <name>Zn(2+)</name>
        <dbReference type="ChEBI" id="CHEBI:29105"/>
    </cofactor>
    <text evidence="5">Binds 1 zinc ion per subunit.</text>
</comment>
<comment type="caution">
    <text evidence="8">The sequence shown here is derived from an EMBL/GenBank/DDBJ whole genome shotgun (WGS) entry which is preliminary data.</text>
</comment>
<evidence type="ECO:0000259" key="7">
    <source>
        <dbReference type="Pfam" id="PF01702"/>
    </source>
</evidence>
<comment type="subunit">
    <text evidence="5">Heterodimer of a catalytic subunit and an accessory subunit.</text>
</comment>
<dbReference type="PANTHER" id="PTHR46064">
    <property type="entry name" value="QUEUINE TRNA-RIBOSYLTRANSFERASE ACCESSORY SUBUNIT 2"/>
    <property type="match status" value="1"/>
</dbReference>
<feature type="binding site" evidence="5">
    <location>
        <position position="410"/>
    </location>
    <ligand>
        <name>Zn(2+)</name>
        <dbReference type="ChEBI" id="CHEBI:29105"/>
    </ligand>
</feature>
<feature type="binding site" evidence="5">
    <location>
        <position position="408"/>
    </location>
    <ligand>
        <name>Zn(2+)</name>
        <dbReference type="ChEBI" id="CHEBI:29105"/>
    </ligand>
</feature>
<evidence type="ECO:0000313" key="8">
    <source>
        <dbReference type="EMBL" id="GBG79549.1"/>
    </source>
</evidence>
<reference evidence="8 9" key="1">
    <citation type="journal article" date="2018" name="Cell">
        <title>The Chara Genome: Secondary Complexity and Implications for Plant Terrestrialization.</title>
        <authorList>
            <person name="Nishiyama T."/>
            <person name="Sakayama H."/>
            <person name="Vries J.D."/>
            <person name="Buschmann H."/>
            <person name="Saint-Marcoux D."/>
            <person name="Ullrich K.K."/>
            <person name="Haas F.B."/>
            <person name="Vanderstraeten L."/>
            <person name="Becker D."/>
            <person name="Lang D."/>
            <person name="Vosolsobe S."/>
            <person name="Rombauts S."/>
            <person name="Wilhelmsson P.K.I."/>
            <person name="Janitza P."/>
            <person name="Kern R."/>
            <person name="Heyl A."/>
            <person name="Rumpler F."/>
            <person name="Villalobos L.I.A.C."/>
            <person name="Clay J.M."/>
            <person name="Skokan R."/>
            <person name="Toyoda A."/>
            <person name="Suzuki Y."/>
            <person name="Kagoshima H."/>
            <person name="Schijlen E."/>
            <person name="Tajeshwar N."/>
            <person name="Catarino B."/>
            <person name="Hetherington A.J."/>
            <person name="Saltykova A."/>
            <person name="Bonnot C."/>
            <person name="Breuninger H."/>
            <person name="Symeonidi A."/>
            <person name="Radhakrishnan G.V."/>
            <person name="Van Nieuwerburgh F."/>
            <person name="Deforce D."/>
            <person name="Chang C."/>
            <person name="Karol K.G."/>
            <person name="Hedrich R."/>
            <person name="Ulvskov P."/>
            <person name="Glockner G."/>
            <person name="Delwiche C.F."/>
            <person name="Petrasek J."/>
            <person name="Van de Peer Y."/>
            <person name="Friml J."/>
            <person name="Beilby M."/>
            <person name="Dolan L."/>
            <person name="Kohara Y."/>
            <person name="Sugano S."/>
            <person name="Fujiyama A."/>
            <person name="Delaux P.-M."/>
            <person name="Quint M."/>
            <person name="TheiBen G."/>
            <person name="Hagemann M."/>
            <person name="Harholt J."/>
            <person name="Dunand C."/>
            <person name="Zachgo S."/>
            <person name="Langdale J."/>
            <person name="Maumus F."/>
            <person name="Straeten D.V.D."/>
            <person name="Gould S.B."/>
            <person name="Rensing S.A."/>
        </authorList>
    </citation>
    <scope>NUCLEOTIDE SEQUENCE [LARGE SCALE GENOMIC DNA]</scope>
    <source>
        <strain evidence="8 9">S276</strain>
    </source>
</reference>
<evidence type="ECO:0000313" key="9">
    <source>
        <dbReference type="Proteomes" id="UP000265515"/>
    </source>
</evidence>
<evidence type="ECO:0000256" key="1">
    <source>
        <dbReference type="ARBA" id="ARBA00022490"/>
    </source>
</evidence>
<comment type="similarity">
    <text evidence="5">Belongs to the queuine tRNA-ribosyltransferase family. QTRT2 subfamily.</text>
</comment>
<dbReference type="OMA" id="STEMIND"/>
<feature type="domain" description="tRNA-guanine(15) transglycosylase-like" evidence="7">
    <location>
        <begin position="14"/>
        <end position="471"/>
    </location>
</feature>
<dbReference type="GO" id="GO:0006400">
    <property type="term" value="P:tRNA modification"/>
    <property type="evidence" value="ECO:0007669"/>
    <property type="project" value="InterPro"/>
</dbReference>
<proteinExistence type="inferred from homology"/>
<evidence type="ECO:0000256" key="5">
    <source>
        <dbReference type="HAMAP-Rule" id="MF_03043"/>
    </source>
</evidence>
<evidence type="ECO:0000256" key="4">
    <source>
        <dbReference type="ARBA" id="ARBA00022833"/>
    </source>
</evidence>
<keyword evidence="9" id="KW-1185">Reference proteome</keyword>
<dbReference type="GO" id="GO:0046872">
    <property type="term" value="F:metal ion binding"/>
    <property type="evidence" value="ECO:0007669"/>
    <property type="project" value="UniProtKB-KW"/>
</dbReference>
<keyword evidence="1 5" id="KW-0963">Cytoplasm</keyword>